<dbReference type="Proteomes" id="UP000095743">
    <property type="component" value="Chromosome"/>
</dbReference>
<dbReference type="AlphaFoldDB" id="A0A1D8GLK9"/>
<dbReference type="Gene3D" id="3.30.1340.10">
    <property type="entry name" value="HPr-like"/>
    <property type="match status" value="1"/>
</dbReference>
<dbReference type="PANTHER" id="PTHR33705:SF2">
    <property type="entry name" value="PHOSPHOCARRIER PROTEIN NPR"/>
    <property type="match status" value="1"/>
</dbReference>
<keyword evidence="4" id="KW-0963">Cytoplasm</keyword>
<name>A0A1D8GLK9_9FIRM</name>
<dbReference type="PROSITE" id="PS51350">
    <property type="entry name" value="PTS_HPR_DOM"/>
    <property type="match status" value="1"/>
</dbReference>
<dbReference type="InterPro" id="IPR001020">
    <property type="entry name" value="PTS_HPr_His_P_site"/>
</dbReference>
<evidence type="ECO:0000313" key="8">
    <source>
        <dbReference type="Proteomes" id="UP000095743"/>
    </source>
</evidence>
<proteinExistence type="predicted"/>
<reference evidence="7 8" key="1">
    <citation type="submission" date="2016-09" db="EMBL/GenBank/DDBJ databases">
        <title>Genomic analysis reveals versatility of anaerobic energy metabolism of Geosporobacter ferrireducens IRF9 of phylum Firmicutes.</title>
        <authorList>
            <person name="Kim S.-J."/>
        </authorList>
    </citation>
    <scope>NUCLEOTIDE SEQUENCE [LARGE SCALE GENOMIC DNA]</scope>
    <source>
        <strain evidence="7 8">IRF9</strain>
    </source>
</reference>
<dbReference type="InterPro" id="IPR002114">
    <property type="entry name" value="PTS_HPr_Ser_P_site"/>
</dbReference>
<gene>
    <name evidence="7" type="ORF">Gferi_20925</name>
</gene>
<sequence length="88" mass="9407">MVHQEVTVINKLGLHARPAALFVQTANKFASDIMLEKGTKKINAKSIMGVMSLGVGKGEKIMIEVDGPDESEALSALVNLIEVTLANM</sequence>
<comment type="subcellular location">
    <subcellularLocation>
        <location evidence="2">Cytoplasm</location>
    </subcellularLocation>
</comment>
<dbReference type="GO" id="GO:0005737">
    <property type="term" value="C:cytoplasm"/>
    <property type="evidence" value="ECO:0007669"/>
    <property type="project" value="UniProtKB-SubCell"/>
</dbReference>
<feature type="domain" description="HPr" evidence="6">
    <location>
        <begin position="1"/>
        <end position="88"/>
    </location>
</feature>
<dbReference type="CDD" id="cd00367">
    <property type="entry name" value="PTS-HPr_like"/>
    <property type="match status" value="1"/>
</dbReference>
<dbReference type="PROSITE" id="PS00369">
    <property type="entry name" value="PTS_HPR_HIS"/>
    <property type="match status" value="1"/>
</dbReference>
<dbReference type="PANTHER" id="PTHR33705">
    <property type="entry name" value="PHOSPHOCARRIER PROTEIN HPR"/>
    <property type="match status" value="1"/>
</dbReference>
<evidence type="ECO:0000256" key="4">
    <source>
        <dbReference type="ARBA" id="ARBA00022490"/>
    </source>
</evidence>
<evidence type="ECO:0000256" key="2">
    <source>
        <dbReference type="ARBA" id="ARBA00004496"/>
    </source>
</evidence>
<evidence type="ECO:0000313" key="7">
    <source>
        <dbReference type="EMBL" id="AOT71779.1"/>
    </source>
</evidence>
<organism evidence="7 8">
    <name type="scientific">Geosporobacter ferrireducens</name>
    <dbReference type="NCBI Taxonomy" id="1424294"/>
    <lineage>
        <taxon>Bacteria</taxon>
        <taxon>Bacillati</taxon>
        <taxon>Bacillota</taxon>
        <taxon>Clostridia</taxon>
        <taxon>Peptostreptococcales</taxon>
        <taxon>Thermotaleaceae</taxon>
        <taxon>Geosporobacter</taxon>
    </lineage>
</organism>
<evidence type="ECO:0000256" key="3">
    <source>
        <dbReference type="ARBA" id="ARBA00020422"/>
    </source>
</evidence>
<dbReference type="InterPro" id="IPR035895">
    <property type="entry name" value="HPr-like_sf"/>
</dbReference>
<keyword evidence="7" id="KW-0762">Sugar transport</keyword>
<dbReference type="Pfam" id="PF00381">
    <property type="entry name" value="PTS-HPr"/>
    <property type="match status" value="1"/>
</dbReference>
<keyword evidence="5" id="KW-0598">Phosphotransferase system</keyword>
<dbReference type="InterPro" id="IPR000032">
    <property type="entry name" value="HPr-like"/>
</dbReference>
<dbReference type="EMBL" id="CP017269">
    <property type="protein sequence ID" value="AOT71779.1"/>
    <property type="molecule type" value="Genomic_DNA"/>
</dbReference>
<accession>A0A1D8GLK9</accession>
<evidence type="ECO:0000259" key="6">
    <source>
        <dbReference type="PROSITE" id="PS51350"/>
    </source>
</evidence>
<dbReference type="STRING" id="1424294.Gferi_20925"/>
<dbReference type="SUPFAM" id="SSF55594">
    <property type="entry name" value="HPr-like"/>
    <property type="match status" value="1"/>
</dbReference>
<keyword evidence="8" id="KW-1185">Reference proteome</keyword>
<dbReference type="OrthoDB" id="9809047at2"/>
<dbReference type="NCBIfam" id="TIGR01003">
    <property type="entry name" value="PTS_HPr_family"/>
    <property type="match status" value="1"/>
</dbReference>
<evidence type="ECO:0000256" key="1">
    <source>
        <dbReference type="ARBA" id="ARBA00003681"/>
    </source>
</evidence>
<dbReference type="GO" id="GO:0009401">
    <property type="term" value="P:phosphoenolpyruvate-dependent sugar phosphotransferase system"/>
    <property type="evidence" value="ECO:0007669"/>
    <property type="project" value="UniProtKB-KW"/>
</dbReference>
<dbReference type="KEGG" id="gfe:Gferi_20925"/>
<evidence type="ECO:0000256" key="5">
    <source>
        <dbReference type="ARBA" id="ARBA00022683"/>
    </source>
</evidence>
<dbReference type="PROSITE" id="PS00589">
    <property type="entry name" value="PTS_HPR_SER"/>
    <property type="match status" value="1"/>
</dbReference>
<comment type="function">
    <text evidence="1">General (non sugar-specific) component of the phosphoenolpyruvate-dependent sugar phosphotransferase system (sugar PTS). This major carbohydrate active-transport system catalyzes the phosphorylation of incoming sugar substrates concomitantly with their translocation across the cell membrane. The phosphoryl group from phosphoenolpyruvate (PEP) is transferred to the phosphoryl carrier protein HPr by enzyme I. Phospho-HPr then transfers it to the PTS EIIA domain.</text>
</comment>
<keyword evidence="7" id="KW-0813">Transport</keyword>
<dbReference type="InterPro" id="IPR050399">
    <property type="entry name" value="HPr"/>
</dbReference>
<dbReference type="RefSeq" id="WP_069979964.1">
    <property type="nucleotide sequence ID" value="NZ_CP017269.1"/>
</dbReference>
<dbReference type="PRINTS" id="PR00107">
    <property type="entry name" value="PHOSPHOCPHPR"/>
</dbReference>
<protein>
    <recommendedName>
        <fullName evidence="3">Phosphocarrier protein HPr</fullName>
    </recommendedName>
</protein>